<evidence type="ECO:0000313" key="11">
    <source>
        <dbReference type="Proteomes" id="UP001389717"/>
    </source>
</evidence>
<keyword evidence="3 8" id="KW-0813">Transport</keyword>
<feature type="transmembrane region" description="Helical" evidence="9">
    <location>
        <begin position="175"/>
        <end position="196"/>
    </location>
</feature>
<evidence type="ECO:0000256" key="9">
    <source>
        <dbReference type="SAM" id="Phobius"/>
    </source>
</evidence>
<dbReference type="PANTHER" id="PTHR30477">
    <property type="entry name" value="ABC-TRANSPORTER METAL-BINDING PROTEIN"/>
    <property type="match status" value="1"/>
</dbReference>
<dbReference type="SUPFAM" id="SSF81345">
    <property type="entry name" value="ABC transporter involved in vitamin B12 uptake, BtuC"/>
    <property type="match status" value="1"/>
</dbReference>
<evidence type="ECO:0000256" key="1">
    <source>
        <dbReference type="ARBA" id="ARBA00004651"/>
    </source>
</evidence>
<keyword evidence="5 8" id="KW-0812">Transmembrane</keyword>
<organism evidence="10 11">
    <name type="scientific">Rossellomorea oryzaecorticis</name>
    <dbReference type="NCBI Taxonomy" id="1396505"/>
    <lineage>
        <taxon>Bacteria</taxon>
        <taxon>Bacillati</taxon>
        <taxon>Bacillota</taxon>
        <taxon>Bacilli</taxon>
        <taxon>Bacillales</taxon>
        <taxon>Bacillaceae</taxon>
        <taxon>Rossellomorea</taxon>
    </lineage>
</organism>
<feature type="transmembrane region" description="Helical" evidence="9">
    <location>
        <begin position="42"/>
        <end position="62"/>
    </location>
</feature>
<evidence type="ECO:0000256" key="2">
    <source>
        <dbReference type="ARBA" id="ARBA00008034"/>
    </source>
</evidence>
<feature type="transmembrane region" description="Helical" evidence="9">
    <location>
        <begin position="16"/>
        <end position="37"/>
    </location>
</feature>
<comment type="similarity">
    <text evidence="2 8">Belongs to the ABC-3 integral membrane protein family.</text>
</comment>
<feature type="transmembrane region" description="Helical" evidence="9">
    <location>
        <begin position="100"/>
        <end position="119"/>
    </location>
</feature>
<feature type="transmembrane region" description="Helical" evidence="9">
    <location>
        <begin position="68"/>
        <end position="88"/>
    </location>
</feature>
<name>A0ABU9K9F1_9BACI</name>
<dbReference type="Pfam" id="PF00950">
    <property type="entry name" value="ABC-3"/>
    <property type="match status" value="1"/>
</dbReference>
<protein>
    <submittedName>
        <fullName evidence="10">Metal ABC transporter permease</fullName>
    </submittedName>
</protein>
<dbReference type="RefSeq" id="WP_341983272.1">
    <property type="nucleotide sequence ID" value="NZ_JBBYAF010000017.1"/>
</dbReference>
<sequence>MSHLWQSILTDGNTQWVLLSTLLLGIASGVLGSFALLRKQSLIGDAVAHAALPGICFAFMFIGEKNFFVLLIGAAATGLLAAYTIQLITNTTRIKEDTAICLVLSVFFGLGIVLLTKVAQMPTGNQSGLDDFIFGQAASLVGRDVQLMGLTAAALIVITTLLFKEFKVSTFDPQFARGIGLPVGLLNFFFVSLLVITVVIGIQAVGVILMAALLITPAVSARYWTDSLRTMVLISGIVGGLSGAAGTLISTLGKGLSTGPFIVLSATVIFIVSLLFSPKRGLFSIILRRARNDDRLAVRFVLKKVHVWRDKSISEEFLFQETNISKIRFTRVINHLMKHGYILKSDGIISITDSGTMKAEQFRFVDEMVELKEMYPSELGSLDITWIEKQEEEALSKDQLKKLQSKMSEIYTQNPFLNIKVTAGKGGRRYEL</sequence>
<evidence type="ECO:0000256" key="6">
    <source>
        <dbReference type="ARBA" id="ARBA00022989"/>
    </source>
</evidence>
<keyword evidence="11" id="KW-1185">Reference proteome</keyword>
<proteinExistence type="inferred from homology"/>
<evidence type="ECO:0000313" key="10">
    <source>
        <dbReference type="EMBL" id="MEL3972717.1"/>
    </source>
</evidence>
<dbReference type="CDD" id="cd06550">
    <property type="entry name" value="TM_ABC_iron-siderophores_like"/>
    <property type="match status" value="1"/>
</dbReference>
<accession>A0ABU9K9F1</accession>
<feature type="transmembrane region" description="Helical" evidence="9">
    <location>
        <begin position="145"/>
        <end position="163"/>
    </location>
</feature>
<evidence type="ECO:0000256" key="5">
    <source>
        <dbReference type="ARBA" id="ARBA00022692"/>
    </source>
</evidence>
<evidence type="ECO:0000256" key="7">
    <source>
        <dbReference type="ARBA" id="ARBA00023136"/>
    </source>
</evidence>
<dbReference type="PANTHER" id="PTHR30477:SF3">
    <property type="entry name" value="METAL TRANSPORT SYSTEM MEMBRANE PROTEIN CT_069-RELATED"/>
    <property type="match status" value="1"/>
</dbReference>
<dbReference type="InterPro" id="IPR036390">
    <property type="entry name" value="WH_DNA-bd_sf"/>
</dbReference>
<comment type="caution">
    <text evidence="10">The sequence shown here is derived from an EMBL/GenBank/DDBJ whole genome shotgun (WGS) entry which is preliminary data.</text>
</comment>
<feature type="transmembrane region" description="Helical" evidence="9">
    <location>
        <begin position="202"/>
        <end position="224"/>
    </location>
</feature>
<reference evidence="10 11" key="1">
    <citation type="submission" date="2024-04" db="EMBL/GenBank/DDBJ databases">
        <title>Bacillus oryzaecorticis sp. nov., a moderately halophilic bacterium isolated from rice husks.</title>
        <authorList>
            <person name="Zhu H.-S."/>
        </authorList>
    </citation>
    <scope>NUCLEOTIDE SEQUENCE [LARGE SCALE GENOMIC DNA]</scope>
    <source>
        <strain evidence="10 11">ZC255</strain>
    </source>
</reference>
<dbReference type="EMBL" id="JBBYAF010000017">
    <property type="protein sequence ID" value="MEL3972717.1"/>
    <property type="molecule type" value="Genomic_DNA"/>
</dbReference>
<feature type="transmembrane region" description="Helical" evidence="9">
    <location>
        <begin position="258"/>
        <end position="276"/>
    </location>
</feature>
<dbReference type="InterPro" id="IPR001626">
    <property type="entry name" value="ABC_TroCD"/>
</dbReference>
<comment type="subcellular location">
    <subcellularLocation>
        <location evidence="1 8">Cell membrane</location>
        <topology evidence="1 8">Multi-pass membrane protein</topology>
    </subcellularLocation>
</comment>
<evidence type="ECO:0000256" key="3">
    <source>
        <dbReference type="ARBA" id="ARBA00022448"/>
    </source>
</evidence>
<dbReference type="InterPro" id="IPR037294">
    <property type="entry name" value="ABC_BtuC-like"/>
</dbReference>
<evidence type="ECO:0000256" key="4">
    <source>
        <dbReference type="ARBA" id="ARBA00022475"/>
    </source>
</evidence>
<dbReference type="SUPFAM" id="SSF46785">
    <property type="entry name" value="Winged helix' DNA-binding domain"/>
    <property type="match status" value="1"/>
</dbReference>
<evidence type="ECO:0000256" key="8">
    <source>
        <dbReference type="RuleBase" id="RU003943"/>
    </source>
</evidence>
<keyword evidence="7 9" id="KW-0472">Membrane</keyword>
<dbReference type="Gene3D" id="1.10.3470.10">
    <property type="entry name" value="ABC transporter involved in vitamin B12 uptake, BtuC"/>
    <property type="match status" value="1"/>
</dbReference>
<keyword evidence="6 9" id="KW-1133">Transmembrane helix</keyword>
<gene>
    <name evidence="10" type="ORF">AAEO50_10535</name>
</gene>
<keyword evidence="4" id="KW-1003">Cell membrane</keyword>
<dbReference type="Proteomes" id="UP001389717">
    <property type="component" value="Unassembled WGS sequence"/>
</dbReference>
<feature type="transmembrane region" description="Helical" evidence="9">
    <location>
        <begin position="231"/>
        <end position="252"/>
    </location>
</feature>